<dbReference type="EMBL" id="GBRH01184554">
    <property type="protein sequence ID" value="JAE13342.1"/>
    <property type="molecule type" value="Transcribed_RNA"/>
</dbReference>
<protein>
    <submittedName>
        <fullName evidence="1">Uncharacterized protein</fullName>
    </submittedName>
</protein>
<organism evidence="1">
    <name type="scientific">Arundo donax</name>
    <name type="common">Giant reed</name>
    <name type="synonym">Donax arundinaceus</name>
    <dbReference type="NCBI Taxonomy" id="35708"/>
    <lineage>
        <taxon>Eukaryota</taxon>
        <taxon>Viridiplantae</taxon>
        <taxon>Streptophyta</taxon>
        <taxon>Embryophyta</taxon>
        <taxon>Tracheophyta</taxon>
        <taxon>Spermatophyta</taxon>
        <taxon>Magnoliopsida</taxon>
        <taxon>Liliopsida</taxon>
        <taxon>Poales</taxon>
        <taxon>Poaceae</taxon>
        <taxon>PACMAD clade</taxon>
        <taxon>Arundinoideae</taxon>
        <taxon>Arundineae</taxon>
        <taxon>Arundo</taxon>
    </lineage>
</organism>
<proteinExistence type="predicted"/>
<dbReference type="AlphaFoldDB" id="A0A0A9FLW3"/>
<evidence type="ECO:0000313" key="1">
    <source>
        <dbReference type="EMBL" id="JAE13342.1"/>
    </source>
</evidence>
<accession>A0A0A9FLW3</accession>
<name>A0A0A9FLW3_ARUDO</name>
<reference evidence="1" key="1">
    <citation type="submission" date="2014-09" db="EMBL/GenBank/DDBJ databases">
        <authorList>
            <person name="Magalhaes I.L.F."/>
            <person name="Oliveira U."/>
            <person name="Santos F.R."/>
            <person name="Vidigal T.H.D.A."/>
            <person name="Brescovit A.D."/>
            <person name="Santos A.J."/>
        </authorList>
    </citation>
    <scope>NUCLEOTIDE SEQUENCE</scope>
    <source>
        <tissue evidence="1">Shoot tissue taken approximately 20 cm above the soil surface</tissue>
    </source>
</reference>
<reference evidence="1" key="2">
    <citation type="journal article" date="2015" name="Data Brief">
        <title>Shoot transcriptome of the giant reed, Arundo donax.</title>
        <authorList>
            <person name="Barrero R.A."/>
            <person name="Guerrero F.D."/>
            <person name="Moolhuijzen P."/>
            <person name="Goolsby J.A."/>
            <person name="Tidwell J."/>
            <person name="Bellgard S.E."/>
            <person name="Bellgard M.I."/>
        </authorList>
    </citation>
    <scope>NUCLEOTIDE SEQUENCE</scope>
    <source>
        <tissue evidence="1">Shoot tissue taken approximately 20 cm above the soil surface</tissue>
    </source>
</reference>
<sequence length="59" mass="6774">MANSGPDSNGFQLFITFKQTCGCWEGGPWNSFLEEAGSSWQYEWKTYLSSENSRLWSNI</sequence>